<feature type="compositionally biased region" description="Basic and acidic residues" evidence="12">
    <location>
        <begin position="191"/>
        <end position="200"/>
    </location>
</feature>
<dbReference type="Proteomes" id="UP000478052">
    <property type="component" value="Unassembled WGS sequence"/>
</dbReference>
<dbReference type="SUPFAM" id="SSF50978">
    <property type="entry name" value="WD40 repeat-like"/>
    <property type="match status" value="1"/>
</dbReference>
<dbReference type="GO" id="GO:0045504">
    <property type="term" value="F:dynein heavy chain binding"/>
    <property type="evidence" value="ECO:0007669"/>
    <property type="project" value="TreeGrafter"/>
</dbReference>
<accession>A0A6G0Z5D9</accession>
<evidence type="ECO:0000256" key="6">
    <source>
        <dbReference type="ARBA" id="ARBA00022737"/>
    </source>
</evidence>
<keyword evidence="7" id="KW-0243">Dynein</keyword>
<evidence type="ECO:0000256" key="2">
    <source>
        <dbReference type="ARBA" id="ARBA00011059"/>
    </source>
</evidence>
<sequence length="759" mass="86364">MPPKLDQTAKKATRLSLSQPSQKKPFNKELSRRQVKIAKPVDDINGIPSNESIKPDDQLKLTEEELDEAISNVLQVTEPPELTARVSYSYRDGSFVPYKNILPFITLIDLKSTLINKTTECFTSDNDKETDLEEVLQEEIDHDKGDIDIDTDENVDGRVQEEVEEGESEGEGDFPNEEGDQGEGGEEMDEEKTSKPKTTSDSDEEAPVVVQEDSTTNNINSSAKKRNAPKKLMNQFNFFERCALTEEIILRDKEVQTTPPTKNDFCTYATQWIIYDAYNEDFLKQQEEKEKEKRDKIAVHASKKSASKKKKNDVTEDQTEKNMLITAKFLERIINLNTMDAIAQDFRYYEDPSDQFRGRDGTILPLWTMTYDRADNLYVTDISWSPDYFDMFAVTLGTSQGHLPLTDSPDVGYVCLWSLKNPSYPEYINQTHCGAMCLDFHRNHGFLLAVGFHDGNLAVYNVSLPTKEAQYMTDAVNTKHMACVRQVVWVKDLPDGELNFYSISEDGTVCNWLLMQSEMSKTIIVTLVLDIEPQITLGGISETLIGRGTTIAFHPENSGIYLVGTNEGYIFKCNTQWSSFFMQKFKAHEMSIYRIDYNKYDPNIYLSCSGDCTVKIWEDKSDIPLLIFDLLWSVSDALWSPFSSTVFGVITEDCDVVFYDLDADKYKNICCQPILPESQYQLTKLAFNWRMPVIIVGSSKSTVIALKMSPNLRLIMKPPKKGKHYTTQMLELEKLHKALDSTREPDTLVVPADDDTTDS</sequence>
<evidence type="ECO:0000256" key="9">
    <source>
        <dbReference type="ARBA" id="ARBA00023212"/>
    </source>
</evidence>
<feature type="compositionally biased region" description="Acidic residues" evidence="12">
    <location>
        <begin position="162"/>
        <end position="190"/>
    </location>
</feature>
<protein>
    <submittedName>
        <fullName evidence="13">Dynein intermediate chain 1, axonemal-like isoform X1</fullName>
    </submittedName>
</protein>
<feature type="compositionally biased region" description="Polar residues" evidence="12">
    <location>
        <begin position="15"/>
        <end position="24"/>
    </location>
</feature>
<evidence type="ECO:0000256" key="3">
    <source>
        <dbReference type="ARBA" id="ARBA00022490"/>
    </source>
</evidence>
<evidence type="ECO:0000256" key="12">
    <source>
        <dbReference type="SAM" id="MobiDB-lite"/>
    </source>
</evidence>
<keyword evidence="6" id="KW-0677">Repeat</keyword>
<feature type="region of interest" description="Disordered" evidence="12">
    <location>
        <begin position="1"/>
        <end position="32"/>
    </location>
</feature>
<dbReference type="Gene3D" id="2.130.10.10">
    <property type="entry name" value="YVTN repeat-like/Quinoprotein amine dehydrogenase"/>
    <property type="match status" value="2"/>
</dbReference>
<dbReference type="PROSITE" id="PS50082">
    <property type="entry name" value="WD_REPEATS_2"/>
    <property type="match status" value="1"/>
</dbReference>
<reference evidence="13 14" key="1">
    <citation type="submission" date="2019-08" db="EMBL/GenBank/DDBJ databases">
        <title>Whole genome of Aphis craccivora.</title>
        <authorList>
            <person name="Voronova N.V."/>
            <person name="Shulinski R.S."/>
            <person name="Bandarenka Y.V."/>
            <person name="Zhorov D.G."/>
            <person name="Warner D."/>
        </authorList>
    </citation>
    <scope>NUCLEOTIDE SEQUENCE [LARGE SCALE GENOMIC DNA]</scope>
    <source>
        <strain evidence="13">180601</strain>
        <tissue evidence="13">Whole Body</tissue>
    </source>
</reference>
<feature type="repeat" description="WD" evidence="11">
    <location>
        <begin position="585"/>
        <end position="618"/>
    </location>
</feature>
<dbReference type="GO" id="GO:0045503">
    <property type="term" value="F:dynein light chain binding"/>
    <property type="evidence" value="ECO:0007669"/>
    <property type="project" value="TreeGrafter"/>
</dbReference>
<dbReference type="AlphaFoldDB" id="A0A6G0Z5D9"/>
<keyword evidence="10" id="KW-0966">Cell projection</keyword>
<dbReference type="InterPro" id="IPR050687">
    <property type="entry name" value="Dynein_IC"/>
</dbReference>
<comment type="similarity">
    <text evidence="2">Belongs to the dynein intermediate chain family.</text>
</comment>
<gene>
    <name evidence="13" type="ORF">FWK35_00003261</name>
</gene>
<evidence type="ECO:0000313" key="13">
    <source>
        <dbReference type="EMBL" id="KAF0765698.1"/>
    </source>
</evidence>
<evidence type="ECO:0000256" key="5">
    <source>
        <dbReference type="ARBA" id="ARBA00022701"/>
    </source>
</evidence>
<evidence type="ECO:0000256" key="10">
    <source>
        <dbReference type="ARBA" id="ARBA00023273"/>
    </source>
</evidence>
<dbReference type="GO" id="GO:0036158">
    <property type="term" value="P:outer dynein arm assembly"/>
    <property type="evidence" value="ECO:0007669"/>
    <property type="project" value="TreeGrafter"/>
</dbReference>
<keyword evidence="5" id="KW-0493">Microtubule</keyword>
<comment type="subcellular location">
    <subcellularLocation>
        <location evidence="1">Cytoplasm</location>
        <location evidence="1">Cytoskeleton</location>
        <location evidence="1">Cilium axoneme</location>
    </subcellularLocation>
</comment>
<dbReference type="GO" id="GO:0036157">
    <property type="term" value="C:outer dynein arm"/>
    <property type="evidence" value="ECO:0007669"/>
    <property type="project" value="TreeGrafter"/>
</dbReference>
<dbReference type="SMART" id="SM00320">
    <property type="entry name" value="WD40"/>
    <property type="match status" value="3"/>
</dbReference>
<feature type="region of interest" description="Disordered" evidence="12">
    <location>
        <begin position="290"/>
        <end position="317"/>
    </location>
</feature>
<dbReference type="OrthoDB" id="10261376at2759"/>
<dbReference type="PANTHER" id="PTHR12442:SF11">
    <property type="entry name" value="DYNEIN AXONEMAL INTERMEDIATE CHAIN 1"/>
    <property type="match status" value="1"/>
</dbReference>
<keyword evidence="4 11" id="KW-0853">WD repeat</keyword>
<keyword evidence="3" id="KW-0963">Cytoplasm</keyword>
<feature type="compositionally biased region" description="Polar residues" evidence="12">
    <location>
        <begin position="212"/>
        <end position="222"/>
    </location>
</feature>
<evidence type="ECO:0000256" key="4">
    <source>
        <dbReference type="ARBA" id="ARBA00022574"/>
    </source>
</evidence>
<feature type="compositionally biased region" description="Basic residues" evidence="12">
    <location>
        <begin position="301"/>
        <end position="311"/>
    </location>
</feature>
<feature type="region of interest" description="Disordered" evidence="12">
    <location>
        <begin position="138"/>
        <end position="226"/>
    </location>
</feature>
<keyword evidence="14" id="KW-1185">Reference proteome</keyword>
<evidence type="ECO:0000256" key="11">
    <source>
        <dbReference type="PROSITE-ProRule" id="PRU00221"/>
    </source>
</evidence>
<name>A0A6G0Z5D9_APHCR</name>
<proteinExistence type="inferred from homology"/>
<evidence type="ECO:0000256" key="8">
    <source>
        <dbReference type="ARBA" id="ARBA00023175"/>
    </source>
</evidence>
<dbReference type="GO" id="GO:0003341">
    <property type="term" value="P:cilium movement"/>
    <property type="evidence" value="ECO:0007669"/>
    <property type="project" value="TreeGrafter"/>
</dbReference>
<dbReference type="InterPro" id="IPR036322">
    <property type="entry name" value="WD40_repeat_dom_sf"/>
</dbReference>
<dbReference type="InterPro" id="IPR001680">
    <property type="entry name" value="WD40_rpt"/>
</dbReference>
<keyword evidence="9" id="KW-0206">Cytoskeleton</keyword>
<evidence type="ECO:0000313" key="14">
    <source>
        <dbReference type="Proteomes" id="UP000478052"/>
    </source>
</evidence>
<dbReference type="GO" id="GO:0005874">
    <property type="term" value="C:microtubule"/>
    <property type="evidence" value="ECO:0007669"/>
    <property type="project" value="UniProtKB-KW"/>
</dbReference>
<organism evidence="13 14">
    <name type="scientific">Aphis craccivora</name>
    <name type="common">Cowpea aphid</name>
    <dbReference type="NCBI Taxonomy" id="307492"/>
    <lineage>
        <taxon>Eukaryota</taxon>
        <taxon>Metazoa</taxon>
        <taxon>Ecdysozoa</taxon>
        <taxon>Arthropoda</taxon>
        <taxon>Hexapoda</taxon>
        <taxon>Insecta</taxon>
        <taxon>Pterygota</taxon>
        <taxon>Neoptera</taxon>
        <taxon>Paraneoptera</taxon>
        <taxon>Hemiptera</taxon>
        <taxon>Sternorrhyncha</taxon>
        <taxon>Aphidomorpha</taxon>
        <taxon>Aphidoidea</taxon>
        <taxon>Aphididae</taxon>
        <taxon>Aphidini</taxon>
        <taxon>Aphis</taxon>
        <taxon>Aphis</taxon>
    </lineage>
</organism>
<evidence type="ECO:0000256" key="7">
    <source>
        <dbReference type="ARBA" id="ARBA00023017"/>
    </source>
</evidence>
<evidence type="ECO:0000256" key="1">
    <source>
        <dbReference type="ARBA" id="ARBA00004430"/>
    </source>
</evidence>
<dbReference type="Pfam" id="PF00400">
    <property type="entry name" value="WD40"/>
    <property type="match status" value="1"/>
</dbReference>
<comment type="caution">
    <text evidence="13">The sequence shown here is derived from an EMBL/GenBank/DDBJ whole genome shotgun (WGS) entry which is preliminary data.</text>
</comment>
<dbReference type="EMBL" id="VUJU01001344">
    <property type="protein sequence ID" value="KAF0765698.1"/>
    <property type="molecule type" value="Genomic_DNA"/>
</dbReference>
<keyword evidence="8" id="KW-0505">Motor protein</keyword>
<dbReference type="PANTHER" id="PTHR12442">
    <property type="entry name" value="DYNEIN INTERMEDIATE CHAIN"/>
    <property type="match status" value="1"/>
</dbReference>
<dbReference type="InterPro" id="IPR015943">
    <property type="entry name" value="WD40/YVTN_repeat-like_dom_sf"/>
</dbReference>